<comment type="caution">
    <text evidence="3">The sequence shown here is derived from an EMBL/GenBank/DDBJ whole genome shotgun (WGS) entry which is preliminary data.</text>
</comment>
<reference evidence="3" key="1">
    <citation type="journal article" date="2014" name="Front. Microbiol.">
        <title>High frequency of phylogenetically diverse reductive dehalogenase-homologous genes in deep subseafloor sedimentary metagenomes.</title>
        <authorList>
            <person name="Kawai M."/>
            <person name="Futagami T."/>
            <person name="Toyoda A."/>
            <person name="Takaki Y."/>
            <person name="Nishi S."/>
            <person name="Hori S."/>
            <person name="Arai W."/>
            <person name="Tsubouchi T."/>
            <person name="Morono Y."/>
            <person name="Uchiyama I."/>
            <person name="Ito T."/>
            <person name="Fujiyama A."/>
            <person name="Inagaki F."/>
            <person name="Takami H."/>
        </authorList>
    </citation>
    <scope>NUCLEOTIDE SEQUENCE</scope>
    <source>
        <strain evidence="3">Expedition CK06-06</strain>
    </source>
</reference>
<dbReference type="PANTHER" id="PTHR10819">
    <property type="entry name" value="PHOSPHOTRIESTERASE-RELATED"/>
    <property type="match status" value="1"/>
</dbReference>
<dbReference type="Pfam" id="PF02126">
    <property type="entry name" value="PTE"/>
    <property type="match status" value="1"/>
</dbReference>
<dbReference type="InterPro" id="IPR032466">
    <property type="entry name" value="Metal_Hydrolase"/>
</dbReference>
<dbReference type="AlphaFoldDB" id="X1D9Z3"/>
<dbReference type="GO" id="GO:0008270">
    <property type="term" value="F:zinc ion binding"/>
    <property type="evidence" value="ECO:0007669"/>
    <property type="project" value="InterPro"/>
</dbReference>
<protein>
    <recommendedName>
        <fullName evidence="4">Phosphotriesterase-related protein</fullName>
    </recommendedName>
</protein>
<evidence type="ECO:0000313" key="3">
    <source>
        <dbReference type="EMBL" id="GAG93246.1"/>
    </source>
</evidence>
<sequence>GITLPHEHLFSDISFCYKSAEEIDRKELGKQKVGLNNLYLVRRNPYIIKDNLILFGEDLITFEVLVFKKAGGNTIVDQTNIGVGRSPIAIRNISNITGINIVMGCGYYMNSTLPDYILNKSESDLVKDMVKEIYYGVGNTNIRPGVIGEIGMGPVIEDWDEKLLKIVTKVH</sequence>
<dbReference type="PROSITE" id="PS51347">
    <property type="entry name" value="PHOSPHOTRIESTERASE_2"/>
    <property type="match status" value="1"/>
</dbReference>
<dbReference type="SUPFAM" id="SSF51556">
    <property type="entry name" value="Metallo-dependent hydrolases"/>
    <property type="match status" value="1"/>
</dbReference>
<dbReference type="PANTHER" id="PTHR10819:SF3">
    <property type="entry name" value="PHOSPHOTRIESTERASE-RELATED PROTEIN"/>
    <property type="match status" value="1"/>
</dbReference>
<evidence type="ECO:0008006" key="4">
    <source>
        <dbReference type="Google" id="ProtNLM"/>
    </source>
</evidence>
<keyword evidence="1" id="KW-0479">Metal-binding</keyword>
<evidence type="ECO:0000256" key="1">
    <source>
        <dbReference type="ARBA" id="ARBA00022723"/>
    </source>
</evidence>
<dbReference type="GO" id="GO:0016788">
    <property type="term" value="F:hydrolase activity, acting on ester bonds"/>
    <property type="evidence" value="ECO:0007669"/>
    <property type="project" value="InterPro"/>
</dbReference>
<dbReference type="InterPro" id="IPR017947">
    <property type="entry name" value="AryldialkylPase_Zn-BS"/>
</dbReference>
<keyword evidence="2" id="KW-0378">Hydrolase</keyword>
<dbReference type="Gene3D" id="3.20.20.140">
    <property type="entry name" value="Metal-dependent hydrolases"/>
    <property type="match status" value="1"/>
</dbReference>
<dbReference type="EMBL" id="BART01019551">
    <property type="protein sequence ID" value="GAG93246.1"/>
    <property type="molecule type" value="Genomic_DNA"/>
</dbReference>
<dbReference type="InterPro" id="IPR001559">
    <property type="entry name" value="Phosphotriesterase"/>
</dbReference>
<feature type="non-terminal residue" evidence="3">
    <location>
        <position position="1"/>
    </location>
</feature>
<name>X1D9Z3_9ZZZZ</name>
<evidence type="ECO:0000256" key="2">
    <source>
        <dbReference type="ARBA" id="ARBA00022801"/>
    </source>
</evidence>
<accession>X1D9Z3</accession>
<gene>
    <name evidence="3" type="ORF">S01H4_36547</name>
</gene>
<organism evidence="3">
    <name type="scientific">marine sediment metagenome</name>
    <dbReference type="NCBI Taxonomy" id="412755"/>
    <lineage>
        <taxon>unclassified sequences</taxon>
        <taxon>metagenomes</taxon>
        <taxon>ecological metagenomes</taxon>
    </lineage>
</organism>
<dbReference type="PROSITE" id="PS01322">
    <property type="entry name" value="PHOSPHOTRIESTERASE_1"/>
    <property type="match status" value="1"/>
</dbReference>
<proteinExistence type="predicted"/>